<feature type="region of interest" description="Disordered" evidence="1">
    <location>
        <begin position="23"/>
        <end position="82"/>
    </location>
</feature>
<comment type="caution">
    <text evidence="2">The sequence shown here is derived from an EMBL/GenBank/DDBJ whole genome shotgun (WGS) entry which is preliminary data.</text>
</comment>
<evidence type="ECO:0000256" key="1">
    <source>
        <dbReference type="SAM" id="MobiDB-lite"/>
    </source>
</evidence>
<dbReference type="EMBL" id="BMTU01000010">
    <property type="protein sequence ID" value="GGQ95289.1"/>
    <property type="molecule type" value="Genomic_DNA"/>
</dbReference>
<name>A0A918BXK2_9ACTN</name>
<reference evidence="2" key="1">
    <citation type="journal article" date="2014" name="Int. J. Syst. Evol. Microbiol.">
        <title>Complete genome sequence of Corynebacterium casei LMG S-19264T (=DSM 44701T), isolated from a smear-ripened cheese.</title>
        <authorList>
            <consortium name="US DOE Joint Genome Institute (JGI-PGF)"/>
            <person name="Walter F."/>
            <person name="Albersmeier A."/>
            <person name="Kalinowski J."/>
            <person name="Ruckert C."/>
        </authorList>
    </citation>
    <scope>NUCLEOTIDE SEQUENCE</scope>
    <source>
        <strain evidence="2">JCM 4403</strain>
    </source>
</reference>
<keyword evidence="3" id="KW-1185">Reference proteome</keyword>
<reference evidence="2" key="2">
    <citation type="submission" date="2020-09" db="EMBL/GenBank/DDBJ databases">
        <authorList>
            <person name="Sun Q."/>
            <person name="Ohkuma M."/>
        </authorList>
    </citation>
    <scope>NUCLEOTIDE SEQUENCE</scope>
    <source>
        <strain evidence="2">JCM 4403</strain>
    </source>
</reference>
<protein>
    <submittedName>
        <fullName evidence="2">Uncharacterized protein</fullName>
    </submittedName>
</protein>
<feature type="compositionally biased region" description="Polar residues" evidence="1">
    <location>
        <begin position="67"/>
        <end position="80"/>
    </location>
</feature>
<proteinExistence type="predicted"/>
<sequence length="96" mass="10113">MSGASSWECGFLGLTVRIARTSLSGMPDGRTPWEAADGPGGPGAGEPVPTDVPPVRSTELSIPRAPSFQNGSRNSRSFTGSALRREYVLESEEFTA</sequence>
<dbReference type="Proteomes" id="UP000656732">
    <property type="component" value="Unassembled WGS sequence"/>
</dbReference>
<organism evidence="2 3">
    <name type="scientific">Streptomyces pilosus</name>
    <dbReference type="NCBI Taxonomy" id="28893"/>
    <lineage>
        <taxon>Bacteria</taxon>
        <taxon>Bacillati</taxon>
        <taxon>Actinomycetota</taxon>
        <taxon>Actinomycetes</taxon>
        <taxon>Kitasatosporales</taxon>
        <taxon>Streptomycetaceae</taxon>
        <taxon>Streptomyces</taxon>
    </lineage>
</organism>
<evidence type="ECO:0000313" key="2">
    <source>
        <dbReference type="EMBL" id="GGQ95289.1"/>
    </source>
</evidence>
<dbReference type="AlphaFoldDB" id="A0A918BXK2"/>
<accession>A0A918BXK2</accession>
<evidence type="ECO:0000313" key="3">
    <source>
        <dbReference type="Proteomes" id="UP000656732"/>
    </source>
</evidence>
<gene>
    <name evidence="2" type="ORF">GCM10010280_48770</name>
</gene>